<dbReference type="PATRIC" id="fig|1299334.3.peg.2128"/>
<comment type="caution">
    <text evidence="3">The sequence shown here is derived from an EMBL/GenBank/DDBJ whole genome shotgun (WGS) entry which is preliminary data.</text>
</comment>
<evidence type="ECO:0000256" key="1">
    <source>
        <dbReference type="SAM" id="MobiDB-lite"/>
    </source>
</evidence>
<dbReference type="InterPro" id="IPR023213">
    <property type="entry name" value="CAT-like_dom_sf"/>
</dbReference>
<feature type="region of interest" description="Disordered" evidence="1">
    <location>
        <begin position="21"/>
        <end position="61"/>
    </location>
</feature>
<reference evidence="3" key="1">
    <citation type="submission" date="2014-01" db="EMBL/GenBank/DDBJ databases">
        <authorList>
            <person name="Brown-Elliot B."/>
            <person name="Wallace R."/>
            <person name="Lenaerts A."/>
            <person name="Ordway D."/>
            <person name="DeGroote M.A."/>
            <person name="Parker T."/>
            <person name="Sizemore C."/>
            <person name="Tallon L.J."/>
            <person name="Sadzewicz L.K."/>
            <person name="Sengamalay N."/>
            <person name="Fraser C.M."/>
            <person name="Hine E."/>
            <person name="Shefchek K.A."/>
            <person name="Das S.P."/>
            <person name="Tettelin H."/>
        </authorList>
    </citation>
    <scope>NUCLEOTIDE SEQUENCE [LARGE SCALE GENOMIC DNA]</scope>
    <source>
        <strain evidence="3">4042</strain>
    </source>
</reference>
<evidence type="ECO:0000313" key="3">
    <source>
        <dbReference type="EMBL" id="EUA65683.1"/>
    </source>
</evidence>
<dbReference type="GO" id="GO:0008610">
    <property type="term" value="P:lipid biosynthetic process"/>
    <property type="evidence" value="ECO:0007669"/>
    <property type="project" value="UniProtKB-ARBA"/>
</dbReference>
<feature type="compositionally biased region" description="Low complexity" evidence="1">
    <location>
        <begin position="329"/>
        <end position="341"/>
    </location>
</feature>
<dbReference type="EMBL" id="JAOB01000026">
    <property type="protein sequence ID" value="EUA65683.1"/>
    <property type="molecule type" value="Genomic_DNA"/>
</dbReference>
<feature type="region of interest" description="Disordered" evidence="1">
    <location>
        <begin position="320"/>
        <end position="391"/>
    </location>
</feature>
<organism evidence="3">
    <name type="scientific">Mycobacterium xenopi 4042</name>
    <dbReference type="NCBI Taxonomy" id="1299334"/>
    <lineage>
        <taxon>Bacteria</taxon>
        <taxon>Bacillati</taxon>
        <taxon>Actinomycetota</taxon>
        <taxon>Actinomycetes</taxon>
        <taxon>Mycobacteriales</taxon>
        <taxon>Mycobacteriaceae</taxon>
        <taxon>Mycobacterium</taxon>
    </lineage>
</organism>
<dbReference type="GO" id="GO:0003824">
    <property type="term" value="F:catalytic activity"/>
    <property type="evidence" value="ECO:0007669"/>
    <property type="project" value="InterPro"/>
</dbReference>
<sequence>MIPAAVVALAAMPLTVNGKLDNGPCPHPNTPSAPIAPRQRRRGDPGRHLRPSARTRAGRGRRLLLRPRRRQHLGDAADRRRQHRSGCGLTVRAVFETPTVAGLASRIGGTRPAPAVGTGGAAGGVPLSFAQQRLWVLDQLQGPSPVYNMAAALQLRGPLDAEALAQALADVVGATRACARNSCGRGHTQQLVVPPSMPISAGRFSMPPNGRRAGSAMPSTPRRVTRSTWPPRFLCGQGFSASLTTTTCWWWSCTTLPPTAGRSPHWCVTWERPTPVGVPDRYPTGRSCRCNTPTTPCGSARSWVSWPTPTAHRRATRLLGAGPGRDARAAATAHRPALPAGCRSPRRQRRGGMAGRDAAADYEGGPRAQRDQLHGDRDRPRGAAVQAERQP</sequence>
<dbReference type="SUPFAM" id="SSF52777">
    <property type="entry name" value="CoA-dependent acyltransferases"/>
    <property type="match status" value="1"/>
</dbReference>
<dbReference type="Gene3D" id="3.30.559.10">
    <property type="entry name" value="Chloramphenicol acetyltransferase-like domain"/>
    <property type="match status" value="1"/>
</dbReference>
<protein>
    <submittedName>
        <fullName evidence="3">Condensation domain protein</fullName>
    </submittedName>
</protein>
<evidence type="ECO:0000259" key="2">
    <source>
        <dbReference type="Pfam" id="PF00668"/>
    </source>
</evidence>
<accession>X8DD68</accession>
<feature type="domain" description="Condensation" evidence="2">
    <location>
        <begin position="124"/>
        <end position="172"/>
    </location>
</feature>
<dbReference type="AlphaFoldDB" id="X8DD68"/>
<feature type="compositionally biased region" description="Basic and acidic residues" evidence="1">
    <location>
        <begin position="368"/>
        <end position="381"/>
    </location>
</feature>
<proteinExistence type="predicted"/>
<gene>
    <name evidence="3" type="ORF">I553_7964</name>
</gene>
<name>X8DD68_MYCXE</name>
<dbReference type="InterPro" id="IPR001242">
    <property type="entry name" value="Condensation_dom"/>
</dbReference>
<feature type="compositionally biased region" description="Basic residues" evidence="1">
    <location>
        <begin position="48"/>
        <end position="61"/>
    </location>
</feature>
<dbReference type="Pfam" id="PF00668">
    <property type="entry name" value="Condensation"/>
    <property type="match status" value="1"/>
</dbReference>